<dbReference type="EMBL" id="WMIG01000026">
    <property type="protein sequence ID" value="MTH62132.1"/>
    <property type="molecule type" value="Genomic_DNA"/>
</dbReference>
<dbReference type="Proteomes" id="UP000449846">
    <property type="component" value="Unassembled WGS sequence"/>
</dbReference>
<name>A0A844HXE2_9RHOB</name>
<dbReference type="AlphaFoldDB" id="A0A844HXE2"/>
<protein>
    <submittedName>
        <fullName evidence="1">Uncharacterized protein</fullName>
    </submittedName>
</protein>
<reference evidence="1 2" key="1">
    <citation type="submission" date="2019-11" db="EMBL/GenBank/DDBJ databases">
        <authorList>
            <person name="Dong K."/>
        </authorList>
    </citation>
    <scope>NUCLEOTIDE SEQUENCE [LARGE SCALE GENOMIC DNA]</scope>
    <source>
        <strain evidence="1 2">NBRC 112902</strain>
    </source>
</reference>
<gene>
    <name evidence="1" type="ORF">GL300_23315</name>
</gene>
<dbReference type="RefSeq" id="WP_155042083.1">
    <property type="nucleotide sequence ID" value="NZ_WMIG01000026.1"/>
</dbReference>
<keyword evidence="2" id="KW-1185">Reference proteome</keyword>
<proteinExistence type="predicted"/>
<dbReference type="OrthoDB" id="7221945at2"/>
<accession>A0A844HXE2</accession>
<comment type="caution">
    <text evidence="1">The sequence shown here is derived from an EMBL/GenBank/DDBJ whole genome shotgun (WGS) entry which is preliminary data.</text>
</comment>
<sequence length="168" mass="18865">MHDTPKLDKERPDDYEIRTWREKHTYHPKTGEVHIPAMALKQALPAAAKRLGMQIPGRGKSTYTKYFEGDVLCNADIPLGIGKDETDPITINANSDGVRGSGKRVKRTFPMIYDWEATAEFTIFDDTITIPVFEEVMRAAGQSVGIGRFRPENGGINGRFVPVSFSWH</sequence>
<organism evidence="1 2">
    <name type="scientific">Paracoccus litorisediminis</name>
    <dbReference type="NCBI Taxonomy" id="2006130"/>
    <lineage>
        <taxon>Bacteria</taxon>
        <taxon>Pseudomonadati</taxon>
        <taxon>Pseudomonadota</taxon>
        <taxon>Alphaproteobacteria</taxon>
        <taxon>Rhodobacterales</taxon>
        <taxon>Paracoccaceae</taxon>
        <taxon>Paracoccus</taxon>
    </lineage>
</organism>
<evidence type="ECO:0000313" key="1">
    <source>
        <dbReference type="EMBL" id="MTH62132.1"/>
    </source>
</evidence>
<evidence type="ECO:0000313" key="2">
    <source>
        <dbReference type="Proteomes" id="UP000449846"/>
    </source>
</evidence>